<dbReference type="Pfam" id="PF08320">
    <property type="entry name" value="PIG-X"/>
    <property type="match status" value="1"/>
</dbReference>
<evidence type="ECO:0000256" key="10">
    <source>
        <dbReference type="SAM" id="Phobius"/>
    </source>
</evidence>
<evidence type="ECO:0000256" key="8">
    <source>
        <dbReference type="ARBA" id="ARBA00023136"/>
    </source>
</evidence>
<keyword evidence="12" id="KW-1185">Reference proteome</keyword>
<comment type="subcellular location">
    <subcellularLocation>
        <location evidence="1">Endoplasmic reticulum membrane</location>
        <topology evidence="1">Single-pass membrane protein</topology>
    </subcellularLocation>
</comment>
<dbReference type="GeneID" id="94337308"/>
<dbReference type="AlphaFoldDB" id="A0AAD9PI86"/>
<comment type="caution">
    <text evidence="11">The sequence shown here is derived from an EMBL/GenBank/DDBJ whole genome shotgun (WGS) entry which is preliminary data.</text>
</comment>
<dbReference type="GO" id="GO:0005789">
    <property type="term" value="C:endoplasmic reticulum membrane"/>
    <property type="evidence" value="ECO:0007669"/>
    <property type="project" value="UniProtKB-SubCell"/>
</dbReference>
<keyword evidence="7 10" id="KW-1133">Transmembrane helix</keyword>
<evidence type="ECO:0000256" key="4">
    <source>
        <dbReference type="ARBA" id="ARBA00022502"/>
    </source>
</evidence>
<dbReference type="GO" id="GO:0006506">
    <property type="term" value="P:GPI anchor biosynthetic process"/>
    <property type="evidence" value="ECO:0007669"/>
    <property type="project" value="UniProtKB-KW"/>
</dbReference>
<keyword evidence="8 10" id="KW-0472">Membrane</keyword>
<name>A0AAD9PI86_9APIC</name>
<keyword evidence="5 10" id="KW-0812">Transmembrane</keyword>
<evidence type="ECO:0000256" key="6">
    <source>
        <dbReference type="ARBA" id="ARBA00022824"/>
    </source>
</evidence>
<gene>
    <name evidence="11" type="ORF">BdWA1_003011</name>
</gene>
<accession>A0AAD9PI86</accession>
<evidence type="ECO:0000256" key="1">
    <source>
        <dbReference type="ARBA" id="ARBA00004389"/>
    </source>
</evidence>
<dbReference type="KEGG" id="bdw:94337308"/>
<evidence type="ECO:0000313" key="12">
    <source>
        <dbReference type="Proteomes" id="UP001214638"/>
    </source>
</evidence>
<comment type="pathway">
    <text evidence="2">Glycolipid biosynthesis; glycosylphosphatidylinositol-anchor biosynthesis.</text>
</comment>
<evidence type="ECO:0000313" key="11">
    <source>
        <dbReference type="EMBL" id="KAK2195335.1"/>
    </source>
</evidence>
<dbReference type="PROSITE" id="PS51257">
    <property type="entry name" value="PROKAR_LIPOPROTEIN"/>
    <property type="match status" value="1"/>
</dbReference>
<dbReference type="EMBL" id="JALLKP010000004">
    <property type="protein sequence ID" value="KAK2195335.1"/>
    <property type="molecule type" value="Genomic_DNA"/>
</dbReference>
<dbReference type="PANTHER" id="PTHR28650:SF1">
    <property type="entry name" value="PHOSPHATIDYLINOSITOL-GLYCAN BIOSYNTHESIS CLASS X PROTEIN"/>
    <property type="match status" value="1"/>
</dbReference>
<keyword evidence="6" id="KW-0256">Endoplasmic reticulum</keyword>
<protein>
    <submittedName>
        <fullName evidence="11">Bifunctional Phosphatidylinositol-glycan biosynthesis class X protein/Glycosylphosphatidylinositol-mannosyltransferase I</fullName>
    </submittedName>
</protein>
<evidence type="ECO:0000256" key="2">
    <source>
        <dbReference type="ARBA" id="ARBA00004687"/>
    </source>
</evidence>
<feature type="transmembrane region" description="Helical" evidence="10">
    <location>
        <begin position="658"/>
        <end position="682"/>
    </location>
</feature>
<dbReference type="InterPro" id="IPR040039">
    <property type="entry name" value="PIGX"/>
</dbReference>
<comment type="similarity">
    <text evidence="3">Belongs to the PIGX family.</text>
</comment>
<dbReference type="Proteomes" id="UP001214638">
    <property type="component" value="Unassembled WGS sequence"/>
</dbReference>
<dbReference type="RefSeq" id="XP_067802178.1">
    <property type="nucleotide sequence ID" value="XM_067948027.1"/>
</dbReference>
<keyword evidence="4" id="KW-0337">GPI-anchor biosynthesis</keyword>
<evidence type="ECO:0000256" key="5">
    <source>
        <dbReference type="ARBA" id="ARBA00022692"/>
    </source>
</evidence>
<evidence type="ECO:0000256" key="3">
    <source>
        <dbReference type="ARBA" id="ARBA00010345"/>
    </source>
</evidence>
<organism evidence="11 12">
    <name type="scientific">Babesia duncani</name>
    <dbReference type="NCBI Taxonomy" id="323732"/>
    <lineage>
        <taxon>Eukaryota</taxon>
        <taxon>Sar</taxon>
        <taxon>Alveolata</taxon>
        <taxon>Apicomplexa</taxon>
        <taxon>Aconoidasida</taxon>
        <taxon>Piroplasmida</taxon>
        <taxon>Babesiidae</taxon>
        <taxon>Babesia</taxon>
    </lineage>
</organism>
<sequence length="694" mass="80000">MNNARLIYFLGVLTSCVIFPISINARRIFAAFEVEESCTPGFHEAIDFNTSALYFAYYNTNHESNVWFNGYSHLNFDVLDNAPSGLSIVTRNEKNESKSESGHLVHSIEGWCYVLSLATVYSKVLSHDPSQATNVATLFYKRCLELNNQVSSEATEGYRKLLSRGFKLISVEDAYMFEKWSIMCPKPSLIDDDKLAEHVSICKTLNSVKKRHLQLLFYKHRQCFMNDFADYEVEPYSLVHKKFLTTPRALFHKYELCKTLLGKWSIQHMPKVAQIDLGLDGLMRTFVTSLLKEGKCTNYPLILHYLNHDWRLHYITASFEKSQGMKLKVGLSFDRDPKTIGSLNVFNYYTNGFTMLTRSLSTPYRTFYPPLTHSFHYDDIKGTGQHRHMDIVVELDARVLRWLTFPDGRCYIKMTQVLDTSVFLDIYELRNTFDIIEEEKLSAIQTSALHVYDQKAYVTLKTLRIRFSNIEDPQVTSSPVIYSGYVALDTEILKYDKLVIKYQLPIHTRYVHMNKHISPELSGLDTNTTLPRFTASYTSAFISEPFVYIYMPHDTRIVGTPEYEYLLFLKDTSFATFASQFLPEKEFGDKGFWQRCYISRRGVNLNVVDPCNIKSHDTGIGSTTFSFTNYKCASKNKVDIQDSRCYLTFPIPVSNQEYFGLVSIVTALTVFGATLVTMKITYMACRQLSIRKNV</sequence>
<reference evidence="11" key="1">
    <citation type="journal article" date="2023" name="Nat. Microbiol.">
        <title>Babesia duncani multi-omics identifies virulence factors and drug targets.</title>
        <authorList>
            <person name="Singh P."/>
            <person name="Lonardi S."/>
            <person name="Liang Q."/>
            <person name="Vydyam P."/>
            <person name="Khabirova E."/>
            <person name="Fang T."/>
            <person name="Gihaz S."/>
            <person name="Thekkiniath J."/>
            <person name="Munshi M."/>
            <person name="Abel S."/>
            <person name="Ciampossin L."/>
            <person name="Batugedara G."/>
            <person name="Gupta M."/>
            <person name="Lu X.M."/>
            <person name="Lenz T."/>
            <person name="Chakravarty S."/>
            <person name="Cornillot E."/>
            <person name="Hu Y."/>
            <person name="Ma W."/>
            <person name="Gonzalez L.M."/>
            <person name="Sanchez S."/>
            <person name="Estrada K."/>
            <person name="Sanchez-Flores A."/>
            <person name="Montero E."/>
            <person name="Harb O.S."/>
            <person name="Le Roch K.G."/>
            <person name="Mamoun C.B."/>
        </authorList>
    </citation>
    <scope>NUCLEOTIDE SEQUENCE</scope>
    <source>
        <strain evidence="11">WA1</strain>
    </source>
</reference>
<evidence type="ECO:0000256" key="9">
    <source>
        <dbReference type="ARBA" id="ARBA00023180"/>
    </source>
</evidence>
<dbReference type="PANTHER" id="PTHR28650">
    <property type="entry name" value="PHOSPHATIDYLINOSITOL-GLYCAN BIOSYNTHESIS CLASS X PROTEIN"/>
    <property type="match status" value="1"/>
</dbReference>
<proteinExistence type="inferred from homology"/>
<dbReference type="InterPro" id="IPR013233">
    <property type="entry name" value="PIG-X/PBN1"/>
</dbReference>
<keyword evidence="9" id="KW-0325">Glycoprotein</keyword>
<evidence type="ECO:0000256" key="7">
    <source>
        <dbReference type="ARBA" id="ARBA00022989"/>
    </source>
</evidence>